<evidence type="ECO:0000259" key="2">
    <source>
        <dbReference type="Pfam" id="PF08268"/>
    </source>
</evidence>
<dbReference type="InterPro" id="IPR017451">
    <property type="entry name" value="F-box-assoc_interact_dom"/>
</dbReference>
<feature type="domain" description="F-box associated beta-propeller type 3" evidence="2">
    <location>
        <begin position="39"/>
        <end position="342"/>
    </location>
</feature>
<dbReference type="NCBIfam" id="TIGR01640">
    <property type="entry name" value="F_box_assoc_1"/>
    <property type="match status" value="1"/>
</dbReference>
<name>A0A087GW15_ARAAL</name>
<dbReference type="OrthoDB" id="1110775at2759"/>
<keyword evidence="4" id="KW-1185">Reference proteome</keyword>
<sequence length="383" mass="43659">MERDSIPTDLIIEILSRLTEKSIARFYCLFLTRSQARPRIVFALEISDGWSFYSLPQLQKPVSCVVAADFHVKFPQDQINLFDGNINPLSWSYASGLICLSDIRHSAAYENKPLIINPNTGQYAIIPELTRSGMSSEFLGFDPIDKQFKVLSMCYPDRYVADDHRILTLGSGEMSWRKIQSPLTHCPWNKGLCINGVLYYRAASGDVSKMIVCFDIRSEKFKFINAECLCILDFNLINYKGKLGVIGRKFPSIDAIELYMWDVEKHEWLKYAYTLLDSKIIDLWKFSIVGVIATGEIVLSMDDTSEPPFYVIYFNPERNTLQHVEIQGLGENCNRVYTFVDHAEDLNVHDGKLLMSSISAPSMKNKGSGKSSWRTTLSHRKPV</sequence>
<dbReference type="Pfam" id="PF08268">
    <property type="entry name" value="FBA_3"/>
    <property type="match status" value="1"/>
</dbReference>
<dbReference type="OMA" id="YSTRICI"/>
<evidence type="ECO:0000313" key="4">
    <source>
        <dbReference type="Proteomes" id="UP000029120"/>
    </source>
</evidence>
<feature type="region of interest" description="Disordered" evidence="1">
    <location>
        <begin position="360"/>
        <end position="383"/>
    </location>
</feature>
<dbReference type="PANTHER" id="PTHR31111:SF130">
    <property type="entry name" value="F-BOX ASSOCIATED UBIQUITINATION EFFECTOR FAMILY PROTEIN"/>
    <property type="match status" value="1"/>
</dbReference>
<accession>A0A087GW15</accession>
<protein>
    <recommendedName>
        <fullName evidence="2">F-box associated beta-propeller type 3 domain-containing protein</fullName>
    </recommendedName>
</protein>
<dbReference type="eggNOG" id="ENOG502S9E8">
    <property type="taxonomic scope" value="Eukaryota"/>
</dbReference>
<reference evidence="4" key="1">
    <citation type="journal article" date="2015" name="Nat. Plants">
        <title>Genome expansion of Arabis alpina linked with retrotransposition and reduced symmetric DNA methylation.</title>
        <authorList>
            <person name="Willing E.M."/>
            <person name="Rawat V."/>
            <person name="Mandakova T."/>
            <person name="Maumus F."/>
            <person name="James G.V."/>
            <person name="Nordstroem K.J."/>
            <person name="Becker C."/>
            <person name="Warthmann N."/>
            <person name="Chica C."/>
            <person name="Szarzynska B."/>
            <person name="Zytnicki M."/>
            <person name="Albani M.C."/>
            <person name="Kiefer C."/>
            <person name="Bergonzi S."/>
            <person name="Castaings L."/>
            <person name="Mateos J.L."/>
            <person name="Berns M.C."/>
            <person name="Bujdoso N."/>
            <person name="Piofczyk T."/>
            <person name="de Lorenzo L."/>
            <person name="Barrero-Sicilia C."/>
            <person name="Mateos I."/>
            <person name="Piednoel M."/>
            <person name="Hagmann J."/>
            <person name="Chen-Min-Tao R."/>
            <person name="Iglesias-Fernandez R."/>
            <person name="Schuster S.C."/>
            <person name="Alonso-Blanco C."/>
            <person name="Roudier F."/>
            <person name="Carbonero P."/>
            <person name="Paz-Ares J."/>
            <person name="Davis S.J."/>
            <person name="Pecinka A."/>
            <person name="Quesneville H."/>
            <person name="Colot V."/>
            <person name="Lysak M.A."/>
            <person name="Weigel D."/>
            <person name="Coupland G."/>
            <person name="Schneeberger K."/>
        </authorList>
    </citation>
    <scope>NUCLEOTIDE SEQUENCE [LARGE SCALE GENOMIC DNA]</scope>
    <source>
        <strain evidence="4">cv. Pajares</strain>
    </source>
</reference>
<dbReference type="InterPro" id="IPR013187">
    <property type="entry name" value="F-box-assoc_dom_typ3"/>
</dbReference>
<dbReference type="Proteomes" id="UP000029120">
    <property type="component" value="Chromosome 5"/>
</dbReference>
<organism evidence="3 4">
    <name type="scientific">Arabis alpina</name>
    <name type="common">Alpine rock-cress</name>
    <dbReference type="NCBI Taxonomy" id="50452"/>
    <lineage>
        <taxon>Eukaryota</taxon>
        <taxon>Viridiplantae</taxon>
        <taxon>Streptophyta</taxon>
        <taxon>Embryophyta</taxon>
        <taxon>Tracheophyta</taxon>
        <taxon>Spermatophyta</taxon>
        <taxon>Magnoliopsida</taxon>
        <taxon>eudicotyledons</taxon>
        <taxon>Gunneridae</taxon>
        <taxon>Pentapetalae</taxon>
        <taxon>rosids</taxon>
        <taxon>malvids</taxon>
        <taxon>Brassicales</taxon>
        <taxon>Brassicaceae</taxon>
        <taxon>Arabideae</taxon>
        <taxon>Arabis</taxon>
    </lineage>
</organism>
<dbReference type="PANTHER" id="PTHR31111">
    <property type="entry name" value="BNAA05G37150D PROTEIN-RELATED"/>
    <property type="match status" value="1"/>
</dbReference>
<gene>
    <name evidence="3" type="ordered locus">AALP_Aa5g098000</name>
</gene>
<proteinExistence type="predicted"/>
<dbReference type="EMBL" id="CM002873">
    <property type="protein sequence ID" value="KFK34067.1"/>
    <property type="molecule type" value="Genomic_DNA"/>
</dbReference>
<evidence type="ECO:0000256" key="1">
    <source>
        <dbReference type="SAM" id="MobiDB-lite"/>
    </source>
</evidence>
<dbReference type="AlphaFoldDB" id="A0A087GW15"/>
<evidence type="ECO:0000313" key="3">
    <source>
        <dbReference type="EMBL" id="KFK34067.1"/>
    </source>
</evidence>
<dbReference type="Gramene" id="KFK34067">
    <property type="protein sequence ID" value="KFK34067"/>
    <property type="gene ID" value="AALP_AA5G098000"/>
</dbReference>